<organism evidence="2 3">
    <name type="scientific">Solanum commersonii</name>
    <name type="common">Commerson's wild potato</name>
    <name type="synonym">Commerson's nightshade</name>
    <dbReference type="NCBI Taxonomy" id="4109"/>
    <lineage>
        <taxon>Eukaryota</taxon>
        <taxon>Viridiplantae</taxon>
        <taxon>Streptophyta</taxon>
        <taxon>Embryophyta</taxon>
        <taxon>Tracheophyta</taxon>
        <taxon>Spermatophyta</taxon>
        <taxon>Magnoliopsida</taxon>
        <taxon>eudicotyledons</taxon>
        <taxon>Gunneridae</taxon>
        <taxon>Pentapetalae</taxon>
        <taxon>asterids</taxon>
        <taxon>lamiids</taxon>
        <taxon>Solanales</taxon>
        <taxon>Solanaceae</taxon>
        <taxon>Solanoideae</taxon>
        <taxon>Solaneae</taxon>
        <taxon>Solanum</taxon>
    </lineage>
</organism>
<comment type="caution">
    <text evidence="2">The sequence shown here is derived from an EMBL/GenBank/DDBJ whole genome shotgun (WGS) entry which is preliminary data.</text>
</comment>
<dbReference type="Proteomes" id="UP000824120">
    <property type="component" value="Chromosome 6"/>
</dbReference>
<evidence type="ECO:0000313" key="2">
    <source>
        <dbReference type="EMBL" id="KAG5599415.1"/>
    </source>
</evidence>
<keyword evidence="3" id="KW-1185">Reference proteome</keyword>
<name>A0A9J5YHY3_SOLCO</name>
<evidence type="ECO:0000313" key="3">
    <source>
        <dbReference type="Proteomes" id="UP000824120"/>
    </source>
</evidence>
<protein>
    <submittedName>
        <fullName evidence="2">Uncharacterized protein</fullName>
    </submittedName>
</protein>
<dbReference type="OrthoDB" id="1001242at2759"/>
<feature type="region of interest" description="Disordered" evidence="1">
    <location>
        <begin position="124"/>
        <end position="163"/>
    </location>
</feature>
<dbReference type="EMBL" id="JACXVP010000006">
    <property type="protein sequence ID" value="KAG5599415.1"/>
    <property type="molecule type" value="Genomic_DNA"/>
</dbReference>
<proteinExistence type="predicted"/>
<evidence type="ECO:0000256" key="1">
    <source>
        <dbReference type="SAM" id="MobiDB-lite"/>
    </source>
</evidence>
<reference evidence="2 3" key="1">
    <citation type="submission" date="2020-09" db="EMBL/GenBank/DDBJ databases">
        <title>De no assembly of potato wild relative species, Solanum commersonii.</title>
        <authorList>
            <person name="Cho K."/>
        </authorList>
    </citation>
    <scope>NUCLEOTIDE SEQUENCE [LARGE SCALE GENOMIC DNA]</scope>
    <source>
        <strain evidence="2">LZ3.2</strain>
        <tissue evidence="2">Leaf</tissue>
    </source>
</reference>
<gene>
    <name evidence="2" type="ORF">H5410_030785</name>
</gene>
<sequence>MTPIELNIGAVLKSAMRKARVHKEYMYSFGGIITRLCRAKGVPEESLDYMSPLFPTLVDITNTKGPDNDQICDDLIMAQMYGLEMLHHQNGYRASTDEQLGQVERWYPLNSYVKSLLGIGPEFHEPVDDDDIPTDEDRLRTGSVVNSDSEIEKVDPTQAGIEA</sequence>
<dbReference type="AlphaFoldDB" id="A0A9J5YHY3"/>
<accession>A0A9J5YHY3</accession>